<name>A0A3B0XYX5_9ZZZZ</name>
<dbReference type="InterPro" id="IPR011856">
    <property type="entry name" value="tRNA_endonuc-like_dom_sf"/>
</dbReference>
<reference evidence="1" key="1">
    <citation type="submission" date="2018-06" db="EMBL/GenBank/DDBJ databases">
        <authorList>
            <person name="Zhirakovskaya E."/>
        </authorList>
    </citation>
    <scope>NUCLEOTIDE SEQUENCE</scope>
</reference>
<accession>A0A3B0XYX5</accession>
<dbReference type="AlphaFoldDB" id="A0A3B0XYX5"/>
<protein>
    <recommendedName>
        <fullName evidence="2">DUF4365 domain-containing protein</fullName>
    </recommendedName>
</protein>
<sequence length="154" mass="18353">MQRYNWSRLNNQQVGTYTEYFVKMELTMYGLQVYTTEVDDRGIDFVARYEDESFIEIQVKSLRSPCSYVFIHKDKFMLNKNLYLAFGLLLEGKPPELYLIPSVVWEKPSKPFVSRDYEKPEQKSKPEWGLNISKKNMPLLEPYRLDKTIESLCR</sequence>
<evidence type="ECO:0008006" key="2">
    <source>
        <dbReference type="Google" id="ProtNLM"/>
    </source>
</evidence>
<proteinExistence type="predicted"/>
<gene>
    <name evidence="1" type="ORF">MNBD_GAMMA09-202</name>
</gene>
<dbReference type="Gene3D" id="3.40.1350.10">
    <property type="match status" value="1"/>
</dbReference>
<dbReference type="EMBL" id="UOFI01000126">
    <property type="protein sequence ID" value="VAW68352.1"/>
    <property type="molecule type" value="Genomic_DNA"/>
</dbReference>
<organism evidence="1">
    <name type="scientific">hydrothermal vent metagenome</name>
    <dbReference type="NCBI Taxonomy" id="652676"/>
    <lineage>
        <taxon>unclassified sequences</taxon>
        <taxon>metagenomes</taxon>
        <taxon>ecological metagenomes</taxon>
    </lineage>
</organism>
<dbReference type="GO" id="GO:0003676">
    <property type="term" value="F:nucleic acid binding"/>
    <property type="evidence" value="ECO:0007669"/>
    <property type="project" value="InterPro"/>
</dbReference>
<evidence type="ECO:0000313" key="1">
    <source>
        <dbReference type="EMBL" id="VAW68352.1"/>
    </source>
</evidence>